<dbReference type="PANTHER" id="PTHR12305">
    <property type="entry name" value="PHOSPHATASE WITH HOMOLOGY TO TENSIN"/>
    <property type="match status" value="1"/>
</dbReference>
<dbReference type="AlphaFoldDB" id="A0A3R7P5U1"/>
<dbReference type="EC" id="3.1.3.48" evidence="4"/>
<dbReference type="PROSITE" id="PS00383">
    <property type="entry name" value="TYR_PHOSPHATASE_1"/>
    <property type="match status" value="1"/>
</dbReference>
<dbReference type="SMART" id="SM00404">
    <property type="entry name" value="PTPc_motif"/>
    <property type="match status" value="1"/>
</dbReference>
<dbReference type="SUPFAM" id="SSF52799">
    <property type="entry name" value="(Phosphotyrosine protein) phosphatases II"/>
    <property type="match status" value="1"/>
</dbReference>
<dbReference type="PROSITE" id="PS50056">
    <property type="entry name" value="TYR_PHOSPHATASE_2"/>
    <property type="match status" value="1"/>
</dbReference>
<dbReference type="InterPro" id="IPR000387">
    <property type="entry name" value="Tyr_Pase_dom"/>
</dbReference>
<dbReference type="EMBL" id="MKKU01000417">
    <property type="protein sequence ID" value="RNF13221.1"/>
    <property type="molecule type" value="Genomic_DNA"/>
</dbReference>
<dbReference type="PANTHER" id="PTHR12305:SF60">
    <property type="entry name" value="PHOSPHATIDYLINOSITOL 3,4,5-TRISPHOSPHATE 3-PHOSPHATASE TPTE2-RELATED"/>
    <property type="match status" value="1"/>
</dbReference>
<dbReference type="GeneID" id="40319897"/>
<dbReference type="Proteomes" id="UP000284403">
    <property type="component" value="Unassembled WGS sequence"/>
</dbReference>
<name>A0A3R7P5U1_9TRYP</name>
<dbReference type="Gene3D" id="3.90.190.10">
    <property type="entry name" value="Protein tyrosine phosphatase superfamily"/>
    <property type="match status" value="1"/>
</dbReference>
<proteinExistence type="predicted"/>
<reference evidence="4 5" key="1">
    <citation type="journal article" date="2018" name="BMC Genomics">
        <title>Genomic comparison of Trypanosoma conorhini and Trypanosoma rangeli to Trypanosoma cruzi strains of high and low virulence.</title>
        <authorList>
            <person name="Bradwell K.R."/>
            <person name="Koparde V.N."/>
            <person name="Matveyev A.V."/>
            <person name="Serrano M.G."/>
            <person name="Alves J.M."/>
            <person name="Parikh H."/>
            <person name="Huang B."/>
            <person name="Lee V."/>
            <person name="Espinosa-Alvarez O."/>
            <person name="Ortiz P.A."/>
            <person name="Costa-Martins A.G."/>
            <person name="Teixeira M.M."/>
            <person name="Buck G.A."/>
        </authorList>
    </citation>
    <scope>NUCLEOTIDE SEQUENCE [LARGE SCALE GENOMIC DNA]</scope>
    <source>
        <strain evidence="4 5">025E</strain>
    </source>
</reference>
<dbReference type="Pfam" id="PF22784">
    <property type="entry name" value="PTP-SAK"/>
    <property type="match status" value="1"/>
</dbReference>
<dbReference type="PROSITE" id="PS51181">
    <property type="entry name" value="PPASE_TENSIN"/>
    <property type="match status" value="1"/>
</dbReference>
<dbReference type="OrthoDB" id="16692at2759"/>
<evidence type="ECO:0000259" key="2">
    <source>
        <dbReference type="PROSITE" id="PS50056"/>
    </source>
</evidence>
<dbReference type="InterPro" id="IPR029021">
    <property type="entry name" value="Prot-tyrosine_phosphatase-like"/>
</dbReference>
<evidence type="ECO:0000256" key="1">
    <source>
        <dbReference type="ARBA" id="ARBA00022801"/>
    </source>
</evidence>
<dbReference type="InterPro" id="IPR003595">
    <property type="entry name" value="Tyr_Pase_cat"/>
</dbReference>
<keyword evidence="1 4" id="KW-0378">Hydrolase</keyword>
<sequence>MECFLLLGFALEPFGLTLWRVTGGLSVTLIGLPVAALTFYQRFRQLRLVLRRHVLSERRRYRGNGFDSDVTFVHSTVLAMSWPAENVVRCFRNPAQEVEFLLDTLYGRYSYLVVNLCSERGYNKLRLFHGEFVRYQMDDHNPAELNEMLSFVREAGGFARKDPERRAVVVHCKGGKGRTGTMICAYLLYSGLQPTADGAFEHFGTMRATLGAQFQGVQTPSRERYVHYFEKLLTSLRPPFAVEPKMQPKQITRMELRNIPPFCRKGSIGKLWFVVILKPSTARRVIYISNPTFFFDAYPPGNSATHVWSKLRDSCVTAGTSLYGDSQEVNVSFPLCPCHDVFEVDVCGKQIDCAVIYSQYGATASKERERKKKVTLKALQLQQPAACRG</sequence>
<evidence type="ECO:0000313" key="5">
    <source>
        <dbReference type="Proteomes" id="UP000284403"/>
    </source>
</evidence>
<dbReference type="GO" id="GO:0004725">
    <property type="term" value="F:protein tyrosine phosphatase activity"/>
    <property type="evidence" value="ECO:0007669"/>
    <property type="project" value="UniProtKB-EC"/>
</dbReference>
<dbReference type="InterPro" id="IPR057023">
    <property type="entry name" value="PTP-SAK"/>
</dbReference>
<dbReference type="GO" id="GO:0016314">
    <property type="term" value="F:phosphatidylinositol-3,4,5-trisphosphate 3-phosphatase activity"/>
    <property type="evidence" value="ECO:0007669"/>
    <property type="project" value="TreeGrafter"/>
</dbReference>
<dbReference type="InterPro" id="IPR051281">
    <property type="entry name" value="Dual-spec_lipid-protein_phosph"/>
</dbReference>
<feature type="domain" description="Tyrosine specific protein phosphatases" evidence="2">
    <location>
        <begin position="146"/>
        <end position="224"/>
    </location>
</feature>
<organism evidence="4 5">
    <name type="scientific">Trypanosoma conorhini</name>
    <dbReference type="NCBI Taxonomy" id="83891"/>
    <lineage>
        <taxon>Eukaryota</taxon>
        <taxon>Discoba</taxon>
        <taxon>Euglenozoa</taxon>
        <taxon>Kinetoplastea</taxon>
        <taxon>Metakinetoplastina</taxon>
        <taxon>Trypanosomatida</taxon>
        <taxon>Trypanosomatidae</taxon>
        <taxon>Trypanosoma</taxon>
    </lineage>
</organism>
<keyword evidence="5" id="KW-1185">Reference proteome</keyword>
<dbReference type="InterPro" id="IPR029023">
    <property type="entry name" value="Tensin_phosphatase"/>
</dbReference>
<feature type="domain" description="Phosphatase tensin-type" evidence="3">
    <location>
        <begin position="59"/>
        <end position="236"/>
    </location>
</feature>
<dbReference type="GO" id="GO:0005829">
    <property type="term" value="C:cytosol"/>
    <property type="evidence" value="ECO:0007669"/>
    <property type="project" value="TreeGrafter"/>
</dbReference>
<comment type="caution">
    <text evidence="4">The sequence shown here is derived from an EMBL/GenBank/DDBJ whole genome shotgun (WGS) entry which is preliminary data.</text>
</comment>
<evidence type="ECO:0000259" key="3">
    <source>
        <dbReference type="PROSITE" id="PS51181"/>
    </source>
</evidence>
<evidence type="ECO:0000313" key="4">
    <source>
        <dbReference type="EMBL" id="RNF13221.1"/>
    </source>
</evidence>
<dbReference type="RefSeq" id="XP_029226736.1">
    <property type="nucleotide sequence ID" value="XM_029373166.1"/>
</dbReference>
<dbReference type="InterPro" id="IPR016130">
    <property type="entry name" value="Tyr_Pase_AS"/>
</dbReference>
<protein>
    <submittedName>
        <fullName evidence="4">Tyrosine phosphatase isoform</fullName>
        <ecNumber evidence="4">3.1.3.48</ecNumber>
    </submittedName>
</protein>
<gene>
    <name evidence="4" type="ORF">Tco025E_06286</name>
</gene>
<accession>A0A3R7P5U1</accession>